<protein>
    <submittedName>
        <fullName evidence="2">Uncharacterized protein</fullName>
    </submittedName>
</protein>
<reference evidence="2 3" key="1">
    <citation type="submission" date="2020-03" db="EMBL/GenBank/DDBJ databases">
        <title>Genomic Encyclopedia of Type Strains, Phase IV (KMG-IV): sequencing the most valuable type-strain genomes for metagenomic binning, comparative biology and taxonomic classification.</title>
        <authorList>
            <person name="Goeker M."/>
        </authorList>
    </citation>
    <scope>NUCLEOTIDE SEQUENCE [LARGE SCALE GENOMIC DNA]</scope>
    <source>
        <strain evidence="2 3">DSM 105096</strain>
    </source>
</reference>
<accession>A0ABX0XDK1</accession>
<feature type="region of interest" description="Disordered" evidence="1">
    <location>
        <begin position="1"/>
        <end position="46"/>
    </location>
</feature>
<organism evidence="2 3">
    <name type="scientific">Neolewinella antarctica</name>
    <dbReference type="NCBI Taxonomy" id="442734"/>
    <lineage>
        <taxon>Bacteria</taxon>
        <taxon>Pseudomonadati</taxon>
        <taxon>Bacteroidota</taxon>
        <taxon>Saprospiria</taxon>
        <taxon>Saprospirales</taxon>
        <taxon>Lewinellaceae</taxon>
        <taxon>Neolewinella</taxon>
    </lineage>
</organism>
<name>A0ABX0XDK1_9BACT</name>
<evidence type="ECO:0000256" key="1">
    <source>
        <dbReference type="SAM" id="MobiDB-lite"/>
    </source>
</evidence>
<evidence type="ECO:0000313" key="3">
    <source>
        <dbReference type="Proteomes" id="UP000770785"/>
    </source>
</evidence>
<proteinExistence type="predicted"/>
<keyword evidence="3" id="KW-1185">Reference proteome</keyword>
<dbReference type="EMBL" id="JAATJH010000003">
    <property type="protein sequence ID" value="NJC26969.1"/>
    <property type="molecule type" value="Genomic_DNA"/>
</dbReference>
<evidence type="ECO:0000313" key="2">
    <source>
        <dbReference type="EMBL" id="NJC26969.1"/>
    </source>
</evidence>
<sequence>MSGNSSENAGKKNSPAPQMPASRVTPDPSRKNVDGKTIPEQWDDHRSNLVPEILFSTPAQKKNLPSCPDATQQPMTCPKLRAYGYVPGPLDVGLHK</sequence>
<dbReference type="Proteomes" id="UP000770785">
    <property type="component" value="Unassembled WGS sequence"/>
</dbReference>
<comment type="caution">
    <text evidence="2">The sequence shown here is derived from an EMBL/GenBank/DDBJ whole genome shotgun (WGS) entry which is preliminary data.</text>
</comment>
<gene>
    <name evidence="2" type="ORF">GGR27_002479</name>
</gene>